<reference evidence="9 10" key="1">
    <citation type="journal article" date="2016" name="Nat. Commun.">
        <title>Thousands of microbial genomes shed light on interconnected biogeochemical processes in an aquifer system.</title>
        <authorList>
            <person name="Anantharaman K."/>
            <person name="Brown C.T."/>
            <person name="Hug L.A."/>
            <person name="Sharon I."/>
            <person name="Castelle C.J."/>
            <person name="Probst A.J."/>
            <person name="Thomas B.C."/>
            <person name="Singh A."/>
            <person name="Wilkins M.J."/>
            <person name="Karaoz U."/>
            <person name="Brodie E.L."/>
            <person name="Williams K.H."/>
            <person name="Hubbard S.S."/>
            <person name="Banfield J.F."/>
        </authorList>
    </citation>
    <scope>NUCLEOTIDE SEQUENCE [LARGE SCALE GENOMIC DNA]</scope>
</reference>
<sequence length="494" mass="53447">MPVFISILPFVVFIGLLLWEKISLLKTSVITAVLFTLLGIFYWKMLPFYVYASYGKGIFIAFDIFIIVLGAIFFLEILSHLNIIKNVSYYLETFSKDYRIQIIILAWFFENFLEGTAGFGVPAAVVVPLLIGIGLSPIRSLIIGLLGNSTSVVFGAAGTPIRVGFAGLNTVSVPLYSALLNCVGIIVPIFMLWIITSNRENGRKEFFDGLPFAIWAGVAFVIPSILILPLGQEFPSIIGSVIGLLLVMATTKLGIFVPKEIKKFDDEKIPQKTMSASKAFLPYLLLIVLLIVGKFTLGSMGISISLGFNHLFSFFNPGFAFIAAALIVMLMWRKEFRILWPSFSSALKGTVGPFLVIAAMSSMVQIMINSGTNFSGIPSAINILSKVFETPFLPFFAPFVGAFGSFITGSATISNIMFGNFFAVASANLNLNLGIILSLGVVGGAAGNMMALADILAAEAVAKVKNQEVQIIKGVLVPCLTYVILLGILGMIIT</sequence>
<feature type="transmembrane region" description="Helical" evidence="8">
    <location>
        <begin position="115"/>
        <end position="135"/>
    </location>
</feature>
<dbReference type="AlphaFoldDB" id="A0A1G2UYV8"/>
<evidence type="ECO:0000313" key="9">
    <source>
        <dbReference type="EMBL" id="OHB14555.1"/>
    </source>
</evidence>
<feature type="transmembrane region" description="Helical" evidence="8">
    <location>
        <begin position="279"/>
        <end position="308"/>
    </location>
</feature>
<evidence type="ECO:0000256" key="1">
    <source>
        <dbReference type="ARBA" id="ARBA00004651"/>
    </source>
</evidence>
<feature type="transmembrane region" description="Helical" evidence="8">
    <location>
        <begin position="471"/>
        <end position="493"/>
    </location>
</feature>
<protein>
    <recommendedName>
        <fullName evidence="8">L-lactate permease</fullName>
    </recommendedName>
</protein>
<feature type="transmembrane region" description="Helical" evidence="8">
    <location>
        <begin position="175"/>
        <end position="195"/>
    </location>
</feature>
<dbReference type="GO" id="GO:0005886">
    <property type="term" value="C:plasma membrane"/>
    <property type="evidence" value="ECO:0007669"/>
    <property type="project" value="UniProtKB-SubCell"/>
</dbReference>
<keyword evidence="5 8" id="KW-0812">Transmembrane</keyword>
<evidence type="ECO:0000256" key="3">
    <source>
        <dbReference type="ARBA" id="ARBA00022448"/>
    </source>
</evidence>
<keyword evidence="3 8" id="KW-0813">Transport</keyword>
<dbReference type="Pfam" id="PF02652">
    <property type="entry name" value="Lactate_perm"/>
    <property type="match status" value="2"/>
</dbReference>
<feature type="transmembrane region" description="Helical" evidence="8">
    <location>
        <begin position="392"/>
        <end position="418"/>
    </location>
</feature>
<gene>
    <name evidence="9" type="ORF">A2431_03425</name>
</gene>
<dbReference type="GO" id="GO:0015129">
    <property type="term" value="F:lactate transmembrane transporter activity"/>
    <property type="evidence" value="ECO:0007669"/>
    <property type="project" value="UniProtKB-UniRule"/>
</dbReference>
<proteinExistence type="inferred from homology"/>
<dbReference type="GO" id="GO:0015295">
    <property type="term" value="F:solute:proton symporter activity"/>
    <property type="evidence" value="ECO:0007669"/>
    <property type="project" value="TreeGrafter"/>
</dbReference>
<dbReference type="PANTHER" id="PTHR30003:SF0">
    <property type="entry name" value="GLYCOLATE PERMEASE GLCA-RELATED"/>
    <property type="match status" value="1"/>
</dbReference>
<keyword evidence="7 8" id="KW-0472">Membrane</keyword>
<feature type="transmembrane region" description="Helical" evidence="8">
    <location>
        <begin position="353"/>
        <end position="372"/>
    </location>
</feature>
<dbReference type="InterPro" id="IPR003804">
    <property type="entry name" value="Lactate_perm"/>
</dbReference>
<comment type="caution">
    <text evidence="9">The sequence shown here is derived from an EMBL/GenBank/DDBJ whole genome shotgun (WGS) entry which is preliminary data.</text>
</comment>
<evidence type="ECO:0000256" key="7">
    <source>
        <dbReference type="ARBA" id="ARBA00023136"/>
    </source>
</evidence>
<dbReference type="EMBL" id="MHWW01000019">
    <property type="protein sequence ID" value="OHB14555.1"/>
    <property type="molecule type" value="Genomic_DNA"/>
</dbReference>
<feature type="transmembrane region" description="Helical" evidence="8">
    <location>
        <begin position="6"/>
        <end position="22"/>
    </location>
</feature>
<feature type="transmembrane region" description="Helical" evidence="8">
    <location>
        <begin position="314"/>
        <end position="332"/>
    </location>
</feature>
<evidence type="ECO:0000313" key="10">
    <source>
        <dbReference type="Proteomes" id="UP000177697"/>
    </source>
</evidence>
<feature type="transmembrane region" description="Helical" evidence="8">
    <location>
        <begin position="430"/>
        <end position="451"/>
    </location>
</feature>
<keyword evidence="4 8" id="KW-1003">Cell membrane</keyword>
<organism evidence="9 10">
    <name type="scientific">Candidatus Zambryskibacteria bacterium RIFOXYC1_FULL_39_10</name>
    <dbReference type="NCBI Taxonomy" id="1802779"/>
    <lineage>
        <taxon>Bacteria</taxon>
        <taxon>Candidatus Zambryskiibacteriota</taxon>
    </lineage>
</organism>
<evidence type="ECO:0000256" key="2">
    <source>
        <dbReference type="ARBA" id="ARBA00010100"/>
    </source>
</evidence>
<comment type="function">
    <text evidence="8">Uptake of L-lactate across the membrane. Can also transport D-lactate and glycolate.</text>
</comment>
<comment type="similarity">
    <text evidence="2 8">Belongs to the lactate permease family.</text>
</comment>
<feature type="transmembrane region" description="Helical" evidence="8">
    <location>
        <begin position="142"/>
        <end position="163"/>
    </location>
</feature>
<dbReference type="PANTHER" id="PTHR30003">
    <property type="entry name" value="L-LACTATE PERMEASE"/>
    <property type="match status" value="1"/>
</dbReference>
<accession>A0A1G2UYV8</accession>
<name>A0A1G2UYV8_9BACT</name>
<evidence type="ECO:0000256" key="8">
    <source>
        <dbReference type="RuleBase" id="RU365092"/>
    </source>
</evidence>
<evidence type="ECO:0000256" key="6">
    <source>
        <dbReference type="ARBA" id="ARBA00022989"/>
    </source>
</evidence>
<evidence type="ECO:0000256" key="4">
    <source>
        <dbReference type="ARBA" id="ARBA00022475"/>
    </source>
</evidence>
<feature type="transmembrane region" description="Helical" evidence="8">
    <location>
        <begin position="58"/>
        <end position="77"/>
    </location>
</feature>
<feature type="transmembrane region" description="Helical" evidence="8">
    <location>
        <begin position="29"/>
        <end position="52"/>
    </location>
</feature>
<feature type="transmembrane region" description="Helical" evidence="8">
    <location>
        <begin position="207"/>
        <end position="231"/>
    </location>
</feature>
<evidence type="ECO:0000256" key="5">
    <source>
        <dbReference type="ARBA" id="ARBA00022692"/>
    </source>
</evidence>
<feature type="transmembrane region" description="Helical" evidence="8">
    <location>
        <begin position="237"/>
        <end position="258"/>
    </location>
</feature>
<keyword evidence="6 8" id="KW-1133">Transmembrane helix</keyword>
<comment type="subcellular location">
    <subcellularLocation>
        <location evidence="1 8">Cell membrane</location>
        <topology evidence="1 8">Multi-pass membrane protein</topology>
    </subcellularLocation>
</comment>
<dbReference type="Proteomes" id="UP000177697">
    <property type="component" value="Unassembled WGS sequence"/>
</dbReference>